<protein>
    <submittedName>
        <fullName evidence="5">TrkA-N domain-containing protein</fullName>
    </submittedName>
</protein>
<dbReference type="PANTHER" id="PTHR43833">
    <property type="entry name" value="POTASSIUM CHANNEL PROTEIN 2-RELATED-RELATED"/>
    <property type="match status" value="1"/>
</dbReference>
<dbReference type="Pfam" id="PF02254">
    <property type="entry name" value="TrkA_N"/>
    <property type="match status" value="2"/>
</dbReference>
<dbReference type="GO" id="GO:0006813">
    <property type="term" value="P:potassium ion transport"/>
    <property type="evidence" value="ECO:0007669"/>
    <property type="project" value="InterPro"/>
</dbReference>
<feature type="domain" description="RCK C-terminal" evidence="4">
    <location>
        <begin position="266"/>
        <end position="349"/>
    </location>
</feature>
<evidence type="ECO:0000259" key="3">
    <source>
        <dbReference type="PROSITE" id="PS51201"/>
    </source>
</evidence>
<dbReference type="Gene3D" id="3.40.50.720">
    <property type="entry name" value="NAD(P)-binding Rossmann-like Domain"/>
    <property type="match status" value="2"/>
</dbReference>
<dbReference type="PROSITE" id="PS51201">
    <property type="entry name" value="RCK_N"/>
    <property type="match status" value="1"/>
</dbReference>
<dbReference type="GO" id="GO:0005886">
    <property type="term" value="C:plasma membrane"/>
    <property type="evidence" value="ECO:0007669"/>
    <property type="project" value="UniProtKB-SubCell"/>
</dbReference>
<feature type="domain" description="RCK C-terminal" evidence="4">
    <location>
        <begin position="482"/>
        <end position="566"/>
    </location>
</feature>
<keyword evidence="2" id="KW-0812">Transmembrane</keyword>
<evidence type="ECO:0000256" key="1">
    <source>
        <dbReference type="ARBA" id="ARBA00004651"/>
    </source>
</evidence>
<dbReference type="InterPro" id="IPR006037">
    <property type="entry name" value="RCK_C"/>
</dbReference>
<dbReference type="Pfam" id="PF07885">
    <property type="entry name" value="Ion_trans_2"/>
    <property type="match status" value="1"/>
</dbReference>
<dbReference type="PANTHER" id="PTHR43833:SF13">
    <property type="entry name" value="POTASSIUM CHANNEL PROTEIN 2-RELATED"/>
    <property type="match status" value="1"/>
</dbReference>
<dbReference type="GO" id="GO:0008324">
    <property type="term" value="F:monoatomic cation transmembrane transporter activity"/>
    <property type="evidence" value="ECO:0007669"/>
    <property type="project" value="InterPro"/>
</dbReference>
<feature type="transmembrane region" description="Helical" evidence="2">
    <location>
        <begin position="27"/>
        <end position="48"/>
    </location>
</feature>
<keyword evidence="2" id="KW-0472">Membrane</keyword>
<dbReference type="InterPro" id="IPR050721">
    <property type="entry name" value="Trk_Ktr_HKT_K-transport"/>
</dbReference>
<dbReference type="AlphaFoldDB" id="A0A212JHS5"/>
<dbReference type="Pfam" id="PF02080">
    <property type="entry name" value="TrkA_C"/>
    <property type="match status" value="2"/>
</dbReference>
<accession>A0A212JHS5</accession>
<reference evidence="5" key="1">
    <citation type="submission" date="2016-04" db="EMBL/GenBank/DDBJ databases">
        <authorList>
            <person name="Evans L.H."/>
            <person name="Alamgir A."/>
            <person name="Owens N."/>
            <person name="Weber N.D."/>
            <person name="Virtaneva K."/>
            <person name="Barbian K."/>
            <person name="Babar A."/>
            <person name="Rosenke K."/>
        </authorList>
    </citation>
    <scope>NUCLEOTIDE SEQUENCE</scope>
    <source>
        <strain evidence="5">86</strain>
    </source>
</reference>
<dbReference type="InterPro" id="IPR036291">
    <property type="entry name" value="NAD(P)-bd_dom_sf"/>
</dbReference>
<feature type="transmembrane region" description="Helical" evidence="2">
    <location>
        <begin position="60"/>
        <end position="78"/>
    </location>
</feature>
<comment type="subcellular location">
    <subcellularLocation>
        <location evidence="1">Cell membrane</location>
        <topology evidence="1">Multi-pass membrane protein</topology>
    </subcellularLocation>
</comment>
<organism evidence="5">
    <name type="scientific">uncultured delta proteobacterium</name>
    <dbReference type="NCBI Taxonomy" id="34034"/>
    <lineage>
        <taxon>Bacteria</taxon>
        <taxon>Deltaproteobacteria</taxon>
        <taxon>environmental samples</taxon>
    </lineage>
</organism>
<name>A0A212JHS5_9DELT</name>
<dbReference type="Gene3D" id="1.10.287.70">
    <property type="match status" value="1"/>
</dbReference>
<dbReference type="SUPFAM" id="SSF116726">
    <property type="entry name" value="TrkA C-terminal domain-like"/>
    <property type="match status" value="2"/>
</dbReference>
<dbReference type="InterPro" id="IPR036721">
    <property type="entry name" value="RCK_C_sf"/>
</dbReference>
<dbReference type="EMBL" id="FLUQ01000001">
    <property type="protein sequence ID" value="SBV98982.1"/>
    <property type="molecule type" value="Genomic_DNA"/>
</dbReference>
<dbReference type="SUPFAM" id="SSF51735">
    <property type="entry name" value="NAD(P)-binding Rossmann-fold domains"/>
    <property type="match status" value="2"/>
</dbReference>
<feature type="transmembrane region" description="Helical" evidence="2">
    <location>
        <begin position="85"/>
        <end position="111"/>
    </location>
</feature>
<dbReference type="PROSITE" id="PS51202">
    <property type="entry name" value="RCK_C"/>
    <property type="match status" value="2"/>
</dbReference>
<dbReference type="SUPFAM" id="SSF81324">
    <property type="entry name" value="Voltage-gated potassium channels"/>
    <property type="match status" value="1"/>
</dbReference>
<sequence length="567" mass="62597">MKFIFSQMAFFLAEQSNQRNLKVMMRFIAMVLLLIILYSVIFHMIMAMEGRGDDYSPLTGLYWTLTVMSTLGFGDITFHSDLGRMFSVVVLMSGIVLFMLVMPFTFIRFVYAPWLDAQRQAMVPVKMPETLRGHVIVTGSDSVALSVVDRLRQYAIPYVHIIQDYTLALARYDKSYSVMFGELDTPQTYRAAQVEHAALVAALNDDLKNTNIASTVREISPTVRIAASVDHVDSLDILQLAGCNYTYLFAQMLGEAMARRVLQPGMRTNTIAVLGDLSIVEVPAQYTPYVGKALKTTDLRNRFNLTAVGIWHGKKYVPAMPDTVIEEGASLLLAGTADQIRQFDGHLAKSAEDGNQPVLILGGGRVGMAAARGLERRGMAFRLVEKSPELIPANDERFVLGSAADIDTLRRADIDTTNAAIVTTHNDDLNIYLTIYCRKLRPDIQIISRATLDRNVESLYSAGANLVMSHATMAANTITTLLRPGRVVMLTEGLNIFRVAMPAPLVGLPLKDSNIRQDTQCNVVALSGADGMRVSLDPTVPLNKDDEIILIGTADAERAFMEKYPPA</sequence>
<gene>
    <name evidence="5" type="ORF">KL86DPRO_11484</name>
</gene>
<keyword evidence="2" id="KW-1133">Transmembrane helix</keyword>
<proteinExistence type="predicted"/>
<feature type="domain" description="RCK N-terminal" evidence="3">
    <location>
        <begin position="355"/>
        <end position="469"/>
    </location>
</feature>
<evidence type="ECO:0000256" key="2">
    <source>
        <dbReference type="SAM" id="Phobius"/>
    </source>
</evidence>
<dbReference type="InterPro" id="IPR003148">
    <property type="entry name" value="RCK_N"/>
</dbReference>
<evidence type="ECO:0000259" key="4">
    <source>
        <dbReference type="PROSITE" id="PS51202"/>
    </source>
</evidence>
<dbReference type="Gene3D" id="3.30.70.1450">
    <property type="entry name" value="Regulator of K+ conductance, C-terminal domain"/>
    <property type="match status" value="2"/>
</dbReference>
<dbReference type="InterPro" id="IPR013099">
    <property type="entry name" value="K_chnl_dom"/>
</dbReference>
<evidence type="ECO:0000313" key="5">
    <source>
        <dbReference type="EMBL" id="SBV98982.1"/>
    </source>
</evidence>